<dbReference type="AlphaFoldDB" id="A0A232FJF0"/>
<organism evidence="2 3">
    <name type="scientific">Trichomalopsis sarcophagae</name>
    <dbReference type="NCBI Taxonomy" id="543379"/>
    <lineage>
        <taxon>Eukaryota</taxon>
        <taxon>Metazoa</taxon>
        <taxon>Ecdysozoa</taxon>
        <taxon>Arthropoda</taxon>
        <taxon>Hexapoda</taxon>
        <taxon>Insecta</taxon>
        <taxon>Pterygota</taxon>
        <taxon>Neoptera</taxon>
        <taxon>Endopterygota</taxon>
        <taxon>Hymenoptera</taxon>
        <taxon>Apocrita</taxon>
        <taxon>Proctotrupomorpha</taxon>
        <taxon>Chalcidoidea</taxon>
        <taxon>Pteromalidae</taxon>
        <taxon>Pteromalinae</taxon>
        <taxon>Trichomalopsis</taxon>
    </lineage>
</organism>
<reference evidence="2 3" key="1">
    <citation type="journal article" date="2017" name="Curr. Biol.">
        <title>The Evolution of Venom by Co-option of Single-Copy Genes.</title>
        <authorList>
            <person name="Martinson E.O."/>
            <person name="Mrinalini"/>
            <person name="Kelkar Y.D."/>
            <person name="Chang C.H."/>
            <person name="Werren J.H."/>
        </authorList>
    </citation>
    <scope>NUCLEOTIDE SEQUENCE [LARGE SCALE GENOMIC DNA]</scope>
    <source>
        <strain evidence="2 3">Alberta</strain>
        <tissue evidence="2">Whole body</tissue>
    </source>
</reference>
<keyword evidence="3" id="KW-1185">Reference proteome</keyword>
<name>A0A232FJF0_9HYME</name>
<dbReference type="Pfam" id="PF00651">
    <property type="entry name" value="BTB"/>
    <property type="match status" value="1"/>
</dbReference>
<sequence length="207" mass="23631">MEGFDEDYVLPSSSISNLGNVTIKEFKLHLTLKRDYVSIYVGLLCLGSCADDKFVVVGHRSFYNFYNLAYNNNKFDISQSDKLFCPFLDNQMHRQLLFIFKISDLASMLDKGQLSDATLVVRCKDQSHRDFHVHKAILSARSPVFATEFEPRVTAVTRTCIQIDLTSEIVRLEDFADMLRYIYTGRVASVQERNLDGLIHLAKPSTS</sequence>
<proteinExistence type="predicted"/>
<dbReference type="STRING" id="543379.A0A232FJF0"/>
<dbReference type="Gene3D" id="3.30.710.10">
    <property type="entry name" value="Potassium Channel Kv1.1, Chain A"/>
    <property type="match status" value="1"/>
</dbReference>
<dbReference type="PANTHER" id="PTHR24413">
    <property type="entry name" value="SPECKLE-TYPE POZ PROTEIN"/>
    <property type="match status" value="1"/>
</dbReference>
<dbReference type="InterPro" id="IPR000210">
    <property type="entry name" value="BTB/POZ_dom"/>
</dbReference>
<protein>
    <recommendedName>
        <fullName evidence="1">BTB domain-containing protein</fullName>
    </recommendedName>
</protein>
<evidence type="ECO:0000313" key="3">
    <source>
        <dbReference type="Proteomes" id="UP000215335"/>
    </source>
</evidence>
<gene>
    <name evidence="2" type="ORF">TSAR_012781</name>
</gene>
<dbReference type="EMBL" id="NNAY01000129">
    <property type="protein sequence ID" value="OXU30713.1"/>
    <property type="molecule type" value="Genomic_DNA"/>
</dbReference>
<dbReference type="SUPFAM" id="SSF54695">
    <property type="entry name" value="POZ domain"/>
    <property type="match status" value="1"/>
</dbReference>
<dbReference type="InterPro" id="IPR011333">
    <property type="entry name" value="SKP1/BTB/POZ_sf"/>
</dbReference>
<evidence type="ECO:0000313" key="2">
    <source>
        <dbReference type="EMBL" id="OXU30713.1"/>
    </source>
</evidence>
<evidence type="ECO:0000259" key="1">
    <source>
        <dbReference type="PROSITE" id="PS50097"/>
    </source>
</evidence>
<dbReference type="PROSITE" id="PS50097">
    <property type="entry name" value="BTB"/>
    <property type="match status" value="1"/>
</dbReference>
<dbReference type="Proteomes" id="UP000215335">
    <property type="component" value="Unassembled WGS sequence"/>
</dbReference>
<accession>A0A232FJF0</accession>
<comment type="caution">
    <text evidence="2">The sequence shown here is derived from an EMBL/GenBank/DDBJ whole genome shotgun (WGS) entry which is preliminary data.</text>
</comment>
<feature type="domain" description="BTB" evidence="1">
    <location>
        <begin position="115"/>
        <end position="191"/>
    </location>
</feature>